<reference evidence="2 3" key="1">
    <citation type="submission" date="2021-03" db="EMBL/GenBank/DDBJ databases">
        <title>Sequencing the genomes of 1000 actinobacteria strains.</title>
        <authorList>
            <person name="Klenk H.-P."/>
        </authorList>
    </citation>
    <scope>NUCLEOTIDE SEQUENCE [LARGE SCALE GENOMIC DNA]</scope>
    <source>
        <strain evidence="2 3">DSM 40843</strain>
    </source>
</reference>
<protein>
    <submittedName>
        <fullName evidence="2">Uncharacterized protein</fullName>
    </submittedName>
</protein>
<evidence type="ECO:0000313" key="2">
    <source>
        <dbReference type="EMBL" id="MBP2360141.1"/>
    </source>
</evidence>
<sequence>MSDSRGKSGKPTSSGPAMPCGEGPGRWNTDSGSRPATTTTRIRRPDGPKTS</sequence>
<proteinExistence type="predicted"/>
<dbReference type="EMBL" id="JAGINS010000001">
    <property type="protein sequence ID" value="MBP2360141.1"/>
    <property type="molecule type" value="Genomic_DNA"/>
</dbReference>
<name>A0ABS4V8C2_9ACTN</name>
<gene>
    <name evidence="2" type="ORF">JOF59_002541</name>
</gene>
<evidence type="ECO:0000313" key="3">
    <source>
        <dbReference type="Proteomes" id="UP001519311"/>
    </source>
</evidence>
<organism evidence="2 3">
    <name type="scientific">Streptomyces clavifer</name>
    <dbReference type="NCBI Taxonomy" id="68188"/>
    <lineage>
        <taxon>Bacteria</taxon>
        <taxon>Bacillati</taxon>
        <taxon>Actinomycetota</taxon>
        <taxon>Actinomycetes</taxon>
        <taxon>Kitasatosporales</taxon>
        <taxon>Streptomycetaceae</taxon>
        <taxon>Streptomyces</taxon>
    </lineage>
</organism>
<keyword evidence="3" id="KW-1185">Reference proteome</keyword>
<comment type="caution">
    <text evidence="2">The sequence shown here is derived from an EMBL/GenBank/DDBJ whole genome shotgun (WGS) entry which is preliminary data.</text>
</comment>
<evidence type="ECO:0000256" key="1">
    <source>
        <dbReference type="SAM" id="MobiDB-lite"/>
    </source>
</evidence>
<accession>A0ABS4V8C2</accession>
<dbReference type="RefSeq" id="WP_209470086.1">
    <property type="nucleotide sequence ID" value="NZ_BMWJ01000004.1"/>
</dbReference>
<dbReference type="Proteomes" id="UP001519311">
    <property type="component" value="Unassembled WGS sequence"/>
</dbReference>
<feature type="region of interest" description="Disordered" evidence="1">
    <location>
        <begin position="1"/>
        <end position="51"/>
    </location>
</feature>